<keyword evidence="15" id="KW-1185">Reference proteome</keyword>
<dbReference type="GO" id="GO:0005811">
    <property type="term" value="C:lipid droplet"/>
    <property type="evidence" value="ECO:0007669"/>
    <property type="project" value="TreeGrafter"/>
</dbReference>
<evidence type="ECO:0000256" key="9">
    <source>
        <dbReference type="ARBA" id="ARBA00059620"/>
    </source>
</evidence>
<keyword evidence="6" id="KW-0560">Oxidoreductase</keyword>
<dbReference type="GO" id="GO:0016020">
    <property type="term" value="C:membrane"/>
    <property type="evidence" value="ECO:0007669"/>
    <property type="project" value="UniProtKB-SubCell"/>
</dbReference>
<dbReference type="GO" id="GO:0052650">
    <property type="term" value="F:all-trans-retinol dehydrogenase (NADP+) activity"/>
    <property type="evidence" value="ECO:0007669"/>
    <property type="project" value="UniProtKB-ARBA"/>
</dbReference>
<evidence type="ECO:0000256" key="10">
    <source>
        <dbReference type="ARBA" id="ARBA00068717"/>
    </source>
</evidence>
<gene>
    <name evidence="14" type="ORF">BSL78_11719</name>
</gene>
<dbReference type="InterPro" id="IPR036291">
    <property type="entry name" value="NAD(P)-bd_dom_sf"/>
</dbReference>
<dbReference type="PANTHER" id="PTHR24322:SF746">
    <property type="entry name" value="SHORT CHAIN DEHYDROGENASE_REDUCTASE FAMILY 16C MEMBER 5"/>
    <property type="match status" value="1"/>
</dbReference>
<evidence type="ECO:0000256" key="6">
    <source>
        <dbReference type="ARBA" id="ARBA00023002"/>
    </source>
</evidence>
<comment type="caution">
    <text evidence="14">The sequence shown here is derived from an EMBL/GenBank/DDBJ whole genome shotgun (WGS) entry which is preliminary data.</text>
</comment>
<keyword evidence="3 13" id="KW-0812">Transmembrane</keyword>
<keyword evidence="8 13" id="KW-0472">Membrane</keyword>
<dbReference type="OrthoDB" id="10253736at2759"/>
<proteinExistence type="inferred from homology"/>
<reference evidence="14 15" key="1">
    <citation type="journal article" date="2017" name="PLoS Biol.">
        <title>The sea cucumber genome provides insights into morphological evolution and visceral regeneration.</title>
        <authorList>
            <person name="Zhang X."/>
            <person name="Sun L."/>
            <person name="Yuan J."/>
            <person name="Sun Y."/>
            <person name="Gao Y."/>
            <person name="Zhang L."/>
            <person name="Li S."/>
            <person name="Dai H."/>
            <person name="Hamel J.F."/>
            <person name="Liu C."/>
            <person name="Yu Y."/>
            <person name="Liu S."/>
            <person name="Lin W."/>
            <person name="Guo K."/>
            <person name="Jin S."/>
            <person name="Xu P."/>
            <person name="Storey K.B."/>
            <person name="Huan P."/>
            <person name="Zhang T."/>
            <person name="Zhou Y."/>
            <person name="Zhang J."/>
            <person name="Lin C."/>
            <person name="Li X."/>
            <person name="Xing L."/>
            <person name="Huo D."/>
            <person name="Sun M."/>
            <person name="Wang L."/>
            <person name="Mercier A."/>
            <person name="Li F."/>
            <person name="Yang H."/>
            <person name="Xiang J."/>
        </authorList>
    </citation>
    <scope>NUCLEOTIDE SEQUENCE [LARGE SCALE GENOMIC DNA]</scope>
    <source>
        <strain evidence="14">Shaxun</strain>
        <tissue evidence="14">Muscle</tissue>
    </source>
</reference>
<evidence type="ECO:0000256" key="8">
    <source>
        <dbReference type="ARBA" id="ARBA00023136"/>
    </source>
</evidence>
<evidence type="ECO:0000313" key="15">
    <source>
        <dbReference type="Proteomes" id="UP000230750"/>
    </source>
</evidence>
<evidence type="ECO:0000256" key="7">
    <source>
        <dbReference type="ARBA" id="ARBA00023098"/>
    </source>
</evidence>
<evidence type="ECO:0000256" key="2">
    <source>
        <dbReference type="ARBA" id="ARBA00006484"/>
    </source>
</evidence>
<comment type="similarity">
    <text evidence="2 12">Belongs to the short-chain dehydrogenases/reductases (SDR) family.</text>
</comment>
<dbReference type="PRINTS" id="PR00080">
    <property type="entry name" value="SDRFAMILY"/>
</dbReference>
<evidence type="ECO:0000256" key="5">
    <source>
        <dbReference type="ARBA" id="ARBA00022989"/>
    </source>
</evidence>
<evidence type="ECO:0000256" key="12">
    <source>
        <dbReference type="RuleBase" id="RU000363"/>
    </source>
</evidence>
<dbReference type="Pfam" id="PF00106">
    <property type="entry name" value="adh_short"/>
    <property type="match status" value="1"/>
</dbReference>
<keyword evidence="5 13" id="KW-1133">Transmembrane helix</keyword>
<dbReference type="CDD" id="cd05339">
    <property type="entry name" value="17beta-HSDXI-like_SDR_c"/>
    <property type="match status" value="1"/>
</dbReference>
<evidence type="ECO:0000313" key="14">
    <source>
        <dbReference type="EMBL" id="PIK51397.1"/>
    </source>
</evidence>
<dbReference type="InterPro" id="IPR002347">
    <property type="entry name" value="SDR_fam"/>
</dbReference>
<keyword evidence="4" id="KW-0521">NADP</keyword>
<comment type="function">
    <text evidence="9">Catalyzes the reduction of all-trans-retinal to all-trans-retinol in the presence of NADPH.</text>
</comment>
<evidence type="ECO:0000256" key="11">
    <source>
        <dbReference type="ARBA" id="ARBA00082544"/>
    </source>
</evidence>
<accession>A0A2G8KTS3</accession>
<dbReference type="PANTHER" id="PTHR24322">
    <property type="entry name" value="PKSB"/>
    <property type="match status" value="1"/>
</dbReference>
<feature type="transmembrane region" description="Helical" evidence="13">
    <location>
        <begin position="20"/>
        <end position="37"/>
    </location>
</feature>
<name>A0A2G8KTS3_STIJA</name>
<comment type="subcellular location">
    <subcellularLocation>
        <location evidence="1">Membrane</location>
        <topology evidence="1">Multi-pass membrane protein</topology>
    </subcellularLocation>
</comment>
<protein>
    <recommendedName>
        <fullName evidence="10">Short-chain dehydrogenase/reductase 3</fullName>
    </recommendedName>
    <alternativeName>
        <fullName evidence="11">Retinal short-chain dehydrogenase/reductase 1</fullName>
    </alternativeName>
</protein>
<sequence>MSLVSGVVFVVQFLWLLVKITYYSLVSLVVFCIPSFLRTKKDVSNEIVLITGGACGFGRLYALEFTKRGATVVLWDINVDGAKAVAEECTSLGGKAFAYKVNVASSEDVYKAAADVTKDVGDVTILVNNAGVVNGTTLLDTPDKLLHRTIDVNVKAAMWLYKAFAPNMLKNNHGHIVTMASVAGFYGVWNLADYCASKYAVCGLEEAMYYDMKLYENQGVHSTIIHPFFMNTGMFAGVEVGYPSVLPMLKPEHVMKGCMDAILTNQRYVYSPGYIFRPALVLKQIIPDKALTAANIFFKFDSQMQTFTGRQKKD</sequence>
<dbReference type="Gene3D" id="3.40.50.720">
    <property type="entry name" value="NAD(P)-binding Rossmann-like Domain"/>
    <property type="match status" value="1"/>
</dbReference>
<keyword evidence="7" id="KW-0443">Lipid metabolism</keyword>
<evidence type="ECO:0000256" key="1">
    <source>
        <dbReference type="ARBA" id="ARBA00004141"/>
    </source>
</evidence>
<dbReference type="PRINTS" id="PR00081">
    <property type="entry name" value="GDHRDH"/>
</dbReference>
<evidence type="ECO:0000256" key="13">
    <source>
        <dbReference type="SAM" id="Phobius"/>
    </source>
</evidence>
<dbReference type="EMBL" id="MRZV01000375">
    <property type="protein sequence ID" value="PIK51397.1"/>
    <property type="molecule type" value="Genomic_DNA"/>
</dbReference>
<evidence type="ECO:0000256" key="4">
    <source>
        <dbReference type="ARBA" id="ARBA00022857"/>
    </source>
</evidence>
<dbReference type="Proteomes" id="UP000230750">
    <property type="component" value="Unassembled WGS sequence"/>
</dbReference>
<dbReference type="SUPFAM" id="SSF51735">
    <property type="entry name" value="NAD(P)-binding Rossmann-fold domains"/>
    <property type="match status" value="1"/>
</dbReference>
<dbReference type="STRING" id="307972.A0A2G8KTS3"/>
<evidence type="ECO:0000256" key="3">
    <source>
        <dbReference type="ARBA" id="ARBA00022692"/>
    </source>
</evidence>
<organism evidence="14 15">
    <name type="scientific">Stichopus japonicus</name>
    <name type="common">Sea cucumber</name>
    <dbReference type="NCBI Taxonomy" id="307972"/>
    <lineage>
        <taxon>Eukaryota</taxon>
        <taxon>Metazoa</taxon>
        <taxon>Echinodermata</taxon>
        <taxon>Eleutherozoa</taxon>
        <taxon>Echinozoa</taxon>
        <taxon>Holothuroidea</taxon>
        <taxon>Aspidochirotacea</taxon>
        <taxon>Aspidochirotida</taxon>
        <taxon>Stichopodidae</taxon>
        <taxon>Apostichopus</taxon>
    </lineage>
</organism>
<dbReference type="AlphaFoldDB" id="A0A2G8KTS3"/>
<dbReference type="FunFam" id="3.40.50.720:FF:000131">
    <property type="entry name" value="Short-chain dehydrogenase/reductase 3"/>
    <property type="match status" value="1"/>
</dbReference>